<accession>U6H347</accession>
<gene>
    <name evidence="4" type="ORF">EPH_0017440</name>
</gene>
<dbReference type="VEuPathDB" id="ToxoDB:EPH_0017440"/>
<feature type="coiled-coil region" evidence="1">
    <location>
        <begin position="233"/>
        <end position="260"/>
    </location>
</feature>
<keyword evidence="1" id="KW-0175">Coiled coil</keyword>
<feature type="transmembrane region" description="Helical" evidence="3">
    <location>
        <begin position="48"/>
        <end position="68"/>
    </location>
</feature>
<feature type="compositionally biased region" description="Polar residues" evidence="2">
    <location>
        <begin position="415"/>
        <end position="425"/>
    </location>
</feature>
<organism evidence="4 5">
    <name type="scientific">Eimeria praecox</name>
    <dbReference type="NCBI Taxonomy" id="51316"/>
    <lineage>
        <taxon>Eukaryota</taxon>
        <taxon>Sar</taxon>
        <taxon>Alveolata</taxon>
        <taxon>Apicomplexa</taxon>
        <taxon>Conoidasida</taxon>
        <taxon>Coccidia</taxon>
        <taxon>Eucoccidiorida</taxon>
        <taxon>Eimeriorina</taxon>
        <taxon>Eimeriidae</taxon>
        <taxon>Eimeria</taxon>
    </lineage>
</organism>
<evidence type="ECO:0000256" key="1">
    <source>
        <dbReference type="SAM" id="Coils"/>
    </source>
</evidence>
<dbReference type="AlphaFoldDB" id="U6H347"/>
<keyword evidence="3" id="KW-0472">Membrane</keyword>
<keyword evidence="5" id="KW-1185">Reference proteome</keyword>
<reference evidence="4" key="2">
    <citation type="submission" date="2013-10" db="EMBL/GenBank/DDBJ databases">
        <authorList>
            <person name="Aslett M."/>
        </authorList>
    </citation>
    <scope>NUCLEOTIDE SEQUENCE [LARGE SCALE GENOMIC DNA]</scope>
    <source>
        <strain evidence="4">Houghton</strain>
    </source>
</reference>
<dbReference type="EMBL" id="HG694485">
    <property type="protein sequence ID" value="CDI85898.1"/>
    <property type="molecule type" value="Genomic_DNA"/>
</dbReference>
<sequence>MPEWHNNPPNNATPTAVPTFAPPHLPSVESICARPGSLKIKSSRSAPCLRVFLAALASAAAVAVLVFFCSRVYKSPVVQDLQSRRLASAEDSDGSLDICSNSGDEEEKKDSPDARISNLPGGEEWRSPLKKRLLARAAGRGTGGESRHPQQQEQPHIHQETPAAPLGVYQVQTDPGLEQGALAQLPVRDPMPSAQMRTPIELDAAAGLLNLRPYERAGLHGAPVVRHDVPLDVWELHEELRRVQRQAEELERQLLGKLRHWQKESGNYPQEELLDMHLQKEQHLHGPNLRQWQQQQQQRQSLLQQSDRQQLALVQQQRQQHLMDLMQLQDRQQAMRTQKTEQVMQYMERRQEMQLQERQATLLLERELQHEGRKRKREHDDGPELLEEAEEQQVQSAVLASAYSPEEWIEPGSPRSATPQPTTSHEALQFPAARAAGSSTSKGISMQVNRGSPLAPLAAPSTVSAARVLQNEASAGLATGSAATNAETESGWPFTYPSSATSTTGGESRTVRLLPSLLTGGIFKDAGTEPEAPPGSDLPLSVPTEEITNVRGARDSVPQNILEHPFVHLPRRIVEQPPSGFLVDMKRAVKMPGKRHAVPLLRKAHDLLLMRFLAPSHMKELAEVTEELIRHGMLYQQLDLSQHLTCRALDRLGIRFLLLDSVVSAFMVLGQEPSYEYWKVFTEAISHAVPPPTVRGNCEGRSFFYTVLAQQLSWAIQVLKTGRRPAPEHLLRIKRMLFCSRFSPDRMKTPDFLPWRKDDCSDTDGYASFQ</sequence>
<keyword evidence="3" id="KW-0812">Transmembrane</keyword>
<feature type="compositionally biased region" description="Basic and acidic residues" evidence="2">
    <location>
        <begin position="145"/>
        <end position="158"/>
    </location>
</feature>
<feature type="region of interest" description="Disordered" evidence="2">
    <location>
        <begin position="406"/>
        <end position="425"/>
    </location>
</feature>
<reference evidence="4" key="1">
    <citation type="submission" date="2013-10" db="EMBL/GenBank/DDBJ databases">
        <title>Genomic analysis of the causative agents of coccidiosis in chickens.</title>
        <authorList>
            <person name="Reid A.J."/>
            <person name="Blake D."/>
            <person name="Billington K."/>
            <person name="Browne H."/>
            <person name="Dunn M."/>
            <person name="Hung S."/>
            <person name="Kawahara F."/>
            <person name="Miranda-Saavedra D."/>
            <person name="Mourier T."/>
            <person name="Nagra H."/>
            <person name="Otto T.D."/>
            <person name="Rawlings N."/>
            <person name="Sanchez A."/>
            <person name="Sanders M."/>
            <person name="Subramaniam C."/>
            <person name="Tay Y."/>
            <person name="Dear P."/>
            <person name="Doerig C."/>
            <person name="Gruber A."/>
            <person name="Parkinson J."/>
            <person name="Shirley M."/>
            <person name="Wan K.L."/>
            <person name="Berriman M."/>
            <person name="Tomley F."/>
            <person name="Pain A."/>
        </authorList>
    </citation>
    <scope>NUCLEOTIDE SEQUENCE [LARGE SCALE GENOMIC DNA]</scope>
    <source>
        <strain evidence="4">Houghton</strain>
    </source>
</reference>
<evidence type="ECO:0000313" key="4">
    <source>
        <dbReference type="EMBL" id="CDI85898.1"/>
    </source>
</evidence>
<feature type="region of interest" description="Disordered" evidence="2">
    <location>
        <begin position="86"/>
        <end position="124"/>
    </location>
</feature>
<evidence type="ECO:0000256" key="3">
    <source>
        <dbReference type="SAM" id="Phobius"/>
    </source>
</evidence>
<dbReference type="OrthoDB" id="348356at2759"/>
<evidence type="ECO:0000313" key="5">
    <source>
        <dbReference type="Proteomes" id="UP000018201"/>
    </source>
</evidence>
<proteinExistence type="predicted"/>
<dbReference type="Proteomes" id="UP000018201">
    <property type="component" value="Unassembled WGS sequence"/>
</dbReference>
<protein>
    <submittedName>
        <fullName evidence="4">Uncharacterized protein</fullName>
    </submittedName>
</protein>
<evidence type="ECO:0000256" key="2">
    <source>
        <dbReference type="SAM" id="MobiDB-lite"/>
    </source>
</evidence>
<name>U6H347_9EIME</name>
<feature type="compositionally biased region" description="Low complexity" evidence="2">
    <location>
        <begin position="1"/>
        <end position="19"/>
    </location>
</feature>
<feature type="region of interest" description="Disordered" evidence="2">
    <location>
        <begin position="137"/>
        <end position="158"/>
    </location>
</feature>
<feature type="region of interest" description="Disordered" evidence="2">
    <location>
        <begin position="1"/>
        <end position="20"/>
    </location>
</feature>
<keyword evidence="3" id="KW-1133">Transmembrane helix</keyword>